<dbReference type="PANTHER" id="PTHR46796">
    <property type="entry name" value="HTH-TYPE TRANSCRIPTIONAL ACTIVATOR RHAS-RELATED"/>
    <property type="match status" value="1"/>
</dbReference>
<dbReference type="Gene3D" id="1.10.10.60">
    <property type="entry name" value="Homeodomain-like"/>
    <property type="match status" value="1"/>
</dbReference>
<evidence type="ECO:0000256" key="1">
    <source>
        <dbReference type="ARBA" id="ARBA00023015"/>
    </source>
</evidence>
<dbReference type="PANTHER" id="PTHR46796:SF12">
    <property type="entry name" value="HTH-TYPE DNA-BINDING TRANSCRIPTIONAL ACTIVATOR EUTR"/>
    <property type="match status" value="1"/>
</dbReference>
<dbReference type="Pfam" id="PF12833">
    <property type="entry name" value="HTH_18"/>
    <property type="match status" value="1"/>
</dbReference>
<dbReference type="InterPro" id="IPR035418">
    <property type="entry name" value="AraC-bd_2"/>
</dbReference>
<dbReference type="InterPro" id="IPR009057">
    <property type="entry name" value="Homeodomain-like_sf"/>
</dbReference>
<gene>
    <name evidence="6" type="ORF">SGFS_018300</name>
</gene>
<evidence type="ECO:0000313" key="7">
    <source>
        <dbReference type="Proteomes" id="UP001321542"/>
    </source>
</evidence>
<evidence type="ECO:0000259" key="5">
    <source>
        <dbReference type="PROSITE" id="PS01124"/>
    </source>
</evidence>
<keyword evidence="3" id="KW-0804">Transcription</keyword>
<dbReference type="Pfam" id="PF14525">
    <property type="entry name" value="AraC_binding_2"/>
    <property type="match status" value="1"/>
</dbReference>
<dbReference type="EMBL" id="AP018448">
    <property type="protein sequence ID" value="BBC30536.1"/>
    <property type="molecule type" value="Genomic_DNA"/>
</dbReference>
<dbReference type="Proteomes" id="UP001321542">
    <property type="component" value="Chromosome"/>
</dbReference>
<protein>
    <recommendedName>
        <fullName evidence="5">HTH araC/xylS-type domain-containing protein</fullName>
    </recommendedName>
</protein>
<keyword evidence="7" id="KW-1185">Reference proteome</keyword>
<dbReference type="PROSITE" id="PS01124">
    <property type="entry name" value="HTH_ARAC_FAMILY_2"/>
    <property type="match status" value="1"/>
</dbReference>
<dbReference type="InterPro" id="IPR050204">
    <property type="entry name" value="AraC_XylS_family_regulators"/>
</dbReference>
<feature type="domain" description="HTH araC/xylS-type" evidence="5">
    <location>
        <begin position="239"/>
        <end position="341"/>
    </location>
</feature>
<accession>A0ABN5VBD4</accession>
<evidence type="ECO:0000256" key="2">
    <source>
        <dbReference type="ARBA" id="ARBA00023125"/>
    </source>
</evidence>
<name>A0ABN5VBD4_9ACTN</name>
<proteinExistence type="predicted"/>
<dbReference type="RefSeq" id="WP_286249191.1">
    <property type="nucleotide sequence ID" value="NZ_AP018448.1"/>
</dbReference>
<sequence length="341" mass="37447">MHVPSVSMGDEQIPEGTGVPHGRVISTRDPSEAKARTQELLSNVHSMRVLDRGAPFEARVAYQRLNGIGLMSSGYGPGVEISCAPPISIVTVNFVFGGTMLIDDGRADEPTAVADPHHAGVFCFPENVRMRWAPGLRQLMLTIDKPLLDRHLRNLLNEPLNAPLRFEPLVDLKRGGEGITAATATLRRALARCGRAGPPPVLAKEIEQGILTALLLGQRHNYTDRIFSPQPLPTPRVVRRVLELIHSSPDAAFTVADLAEFAGVSERSLHSAFRRQLGTSPMSYVRRHRLEQAREELLRSDPAEGTKVTDVALRHGFTHTGRFAAAYRARFGESPSATMRR</sequence>
<organism evidence="6 7">
    <name type="scientific">Streptomyces graminofaciens</name>
    <dbReference type="NCBI Taxonomy" id="68212"/>
    <lineage>
        <taxon>Bacteria</taxon>
        <taxon>Bacillati</taxon>
        <taxon>Actinomycetota</taxon>
        <taxon>Actinomycetes</taxon>
        <taxon>Kitasatosporales</taxon>
        <taxon>Streptomycetaceae</taxon>
        <taxon>Streptomyces</taxon>
    </lineage>
</organism>
<dbReference type="SUPFAM" id="SSF46689">
    <property type="entry name" value="Homeodomain-like"/>
    <property type="match status" value="2"/>
</dbReference>
<keyword evidence="2" id="KW-0238">DNA-binding</keyword>
<keyword evidence="1" id="KW-0805">Transcription regulation</keyword>
<reference evidence="6 7" key="2">
    <citation type="journal article" date="2023" name="ChemBioChem">
        <title>Acyltransferase Domain Exchange between Two Independent Type I Polyketide Synthases in the Same Producer Strain of Macrolide Antibiotics.</title>
        <authorList>
            <person name="Kudo F."/>
            <person name="Kishikawa K."/>
            <person name="Tsuboi K."/>
            <person name="Kido T."/>
            <person name="Usui T."/>
            <person name="Hashimoto J."/>
            <person name="Shin-Ya K."/>
            <person name="Miyanaga A."/>
            <person name="Eguchi T."/>
        </authorList>
    </citation>
    <scope>NUCLEOTIDE SEQUENCE [LARGE SCALE GENOMIC DNA]</scope>
    <source>
        <strain evidence="6 7">A-8890</strain>
    </source>
</reference>
<dbReference type="InterPro" id="IPR018060">
    <property type="entry name" value="HTH_AraC"/>
</dbReference>
<feature type="region of interest" description="Disordered" evidence="4">
    <location>
        <begin position="1"/>
        <end position="33"/>
    </location>
</feature>
<reference evidence="6 7" key="1">
    <citation type="journal article" date="2010" name="ChemBioChem">
        <title>Cloning and characterization of the biosynthetic gene cluster of 16-membered macrolide antibiotic FD-891: involvement of a dual functional cytochrome P450 monooxygenase catalyzing epoxidation and hydroxylation.</title>
        <authorList>
            <person name="Kudo F."/>
            <person name="Motegi A."/>
            <person name="Mizoue K."/>
            <person name="Eguchi T."/>
        </authorList>
    </citation>
    <scope>NUCLEOTIDE SEQUENCE [LARGE SCALE GENOMIC DNA]</scope>
    <source>
        <strain evidence="6 7">A-8890</strain>
    </source>
</reference>
<evidence type="ECO:0000256" key="3">
    <source>
        <dbReference type="ARBA" id="ARBA00023163"/>
    </source>
</evidence>
<evidence type="ECO:0000313" key="6">
    <source>
        <dbReference type="EMBL" id="BBC30536.1"/>
    </source>
</evidence>
<dbReference type="SMART" id="SM00342">
    <property type="entry name" value="HTH_ARAC"/>
    <property type="match status" value="1"/>
</dbReference>
<evidence type="ECO:0000256" key="4">
    <source>
        <dbReference type="SAM" id="MobiDB-lite"/>
    </source>
</evidence>